<organism evidence="1">
    <name type="scientific">Aphanomyces astaci</name>
    <name type="common">Crayfish plague agent</name>
    <dbReference type="NCBI Taxonomy" id="112090"/>
    <lineage>
        <taxon>Eukaryota</taxon>
        <taxon>Sar</taxon>
        <taxon>Stramenopiles</taxon>
        <taxon>Oomycota</taxon>
        <taxon>Saprolegniomycetes</taxon>
        <taxon>Saprolegniales</taxon>
        <taxon>Verrucalvaceae</taxon>
        <taxon>Aphanomyces</taxon>
    </lineage>
</organism>
<protein>
    <submittedName>
        <fullName evidence="1">Uncharacterized protein</fullName>
    </submittedName>
</protein>
<accession>W4G9M7</accession>
<dbReference type="RefSeq" id="XP_009833920.1">
    <property type="nucleotide sequence ID" value="XM_009835618.1"/>
</dbReference>
<dbReference type="GeneID" id="20811405"/>
<proteinExistence type="predicted"/>
<sequence>MAADGDKKGVWIDGWLDALECFEVHYACDHADVVAIVRKVCGSWVASYLHNVMMGKVALSHEIVLQDVRKKSWNAMAELARRKAEGLTMGCRSTPCGSQVGNAANVTRGIAWAVCC</sequence>
<dbReference type="AlphaFoldDB" id="W4G9M7"/>
<dbReference type="RefSeq" id="XP_009833919.1">
    <property type="nucleotide sequence ID" value="XM_009835617.1"/>
</dbReference>
<dbReference type="EMBL" id="KI913136">
    <property type="protein sequence ID" value="ETV76375.1"/>
    <property type="molecule type" value="Genomic_DNA"/>
</dbReference>
<dbReference type="VEuPathDB" id="FungiDB:H257_09409"/>
<gene>
    <name evidence="1" type="ORF">H257_09409</name>
</gene>
<reference evidence="1" key="1">
    <citation type="submission" date="2013-12" db="EMBL/GenBank/DDBJ databases">
        <title>The Genome Sequence of Aphanomyces astaci APO3.</title>
        <authorList>
            <consortium name="The Broad Institute Genomics Platform"/>
            <person name="Russ C."/>
            <person name="Tyler B."/>
            <person name="van West P."/>
            <person name="Dieguez-Uribeondo J."/>
            <person name="Young S.K."/>
            <person name="Zeng Q."/>
            <person name="Gargeya S."/>
            <person name="Fitzgerald M."/>
            <person name="Abouelleil A."/>
            <person name="Alvarado L."/>
            <person name="Chapman S.B."/>
            <person name="Gainer-Dewar J."/>
            <person name="Goldberg J."/>
            <person name="Griggs A."/>
            <person name="Gujja S."/>
            <person name="Hansen M."/>
            <person name="Howarth C."/>
            <person name="Imamovic A."/>
            <person name="Ireland A."/>
            <person name="Larimer J."/>
            <person name="McCowan C."/>
            <person name="Murphy C."/>
            <person name="Pearson M."/>
            <person name="Poon T.W."/>
            <person name="Priest M."/>
            <person name="Roberts A."/>
            <person name="Saif S."/>
            <person name="Shea T."/>
            <person name="Sykes S."/>
            <person name="Wortman J."/>
            <person name="Nusbaum C."/>
            <person name="Birren B."/>
        </authorList>
    </citation>
    <scope>NUCLEOTIDE SEQUENCE [LARGE SCALE GENOMIC DNA]</scope>
    <source>
        <strain evidence="1">APO3</strain>
    </source>
</reference>
<dbReference type="EMBL" id="KI913136">
    <property type="protein sequence ID" value="ETV76374.1"/>
    <property type="molecule type" value="Genomic_DNA"/>
</dbReference>
<evidence type="ECO:0000313" key="1">
    <source>
        <dbReference type="EMBL" id="ETV76375.1"/>
    </source>
</evidence>
<name>W4G9M7_APHAT</name>